<keyword evidence="3" id="KW-0443">Lipid metabolism</keyword>
<sequence>MSLTDALVIIGGFTLVFYSMKAARKCYCGFREFILSQFWQVDLRTYGQWAVVTGATSGIGKAYAMELAQRGLDIVLVSRCDEKLRQVAKEIEGQYGRKTHTIRVDFTHGHNIYPLIAKCLQGLEIGILVNNVAMSYSDDFASFLEIADAEQKITEVLDCNALSVAQTTRLVLPGMLERRTGLIINISSQVGIHPQPLLALYSATKAFVMYFSQCLHAEYKAEGITVQCVVPFLVSTNMNKMKSSGHVKSAAAFAREALNTVGYSSYTSGCLLHALQSFAISLLIPDCLRMSSFLVAKLHDTAHRRKIQKGLCKGVHTNS</sequence>
<comment type="similarity">
    <text evidence="5">Belongs to the short-chain dehydrogenases/reductases (SDR) family.</text>
</comment>
<evidence type="ECO:0000256" key="3">
    <source>
        <dbReference type="ARBA" id="ARBA00022955"/>
    </source>
</evidence>
<dbReference type="InterPro" id="IPR020904">
    <property type="entry name" value="Sc_DH/Rdtase_CS"/>
</dbReference>
<proteinExistence type="inferred from homology"/>
<dbReference type="Ensembl" id="ENSHCOT00000008263.1">
    <property type="protein sequence ID" value="ENSHCOP00000003718.1"/>
    <property type="gene ID" value="ENSHCOG00000005131.1"/>
</dbReference>
<dbReference type="PRINTS" id="PR00080">
    <property type="entry name" value="SDRFAMILY"/>
</dbReference>
<dbReference type="GO" id="GO:0006694">
    <property type="term" value="P:steroid biosynthetic process"/>
    <property type="evidence" value="ECO:0007669"/>
    <property type="project" value="UniProtKB-KW"/>
</dbReference>
<dbReference type="RefSeq" id="XP_019719786.1">
    <property type="nucleotide sequence ID" value="XM_019864227.1"/>
</dbReference>
<keyword evidence="3" id="KW-0752">Steroid biosynthesis</keyword>
<dbReference type="GO" id="GO:0033555">
    <property type="term" value="P:multicellular organismal response to stress"/>
    <property type="evidence" value="ECO:0007669"/>
    <property type="project" value="Ensembl"/>
</dbReference>
<name>A0A3Q2XH59_HIPCM</name>
<keyword evidence="2" id="KW-0521">NADP</keyword>
<dbReference type="OMA" id="GFNVFLH"/>
<reference evidence="6" key="2">
    <citation type="submission" date="2025-09" db="UniProtKB">
        <authorList>
            <consortium name="Ensembl"/>
        </authorList>
    </citation>
    <scope>IDENTIFICATION</scope>
</reference>
<keyword evidence="3" id="KW-0444">Lipid biosynthesis</keyword>
<dbReference type="InterPro" id="IPR036291">
    <property type="entry name" value="NAD(P)-bd_dom_sf"/>
</dbReference>
<comment type="subcellular location">
    <subcellularLocation>
        <location evidence="1">Endoplasmic reticulum</location>
    </subcellularLocation>
</comment>
<evidence type="ECO:0000256" key="2">
    <source>
        <dbReference type="ARBA" id="ARBA00022857"/>
    </source>
</evidence>
<dbReference type="Gene3D" id="3.40.50.720">
    <property type="entry name" value="NAD(P)-binding Rossmann-like Domain"/>
    <property type="match status" value="1"/>
</dbReference>
<dbReference type="PIRSF" id="PIRSF000126">
    <property type="entry name" value="11-beta-HSD1"/>
    <property type="match status" value="1"/>
</dbReference>
<dbReference type="GeneID" id="109512446"/>
<dbReference type="KEGG" id="hcq:109512446"/>
<evidence type="ECO:0000256" key="5">
    <source>
        <dbReference type="RuleBase" id="RU000363"/>
    </source>
</evidence>
<accession>A0A3Q2XH59</accession>
<dbReference type="PANTHER" id="PTHR43899">
    <property type="entry name" value="RH59310P"/>
    <property type="match status" value="1"/>
</dbReference>
<evidence type="ECO:0000313" key="6">
    <source>
        <dbReference type="Ensembl" id="ENSHCOP00000003718.1"/>
    </source>
</evidence>
<dbReference type="CDD" id="cd05356">
    <property type="entry name" value="17beta-HSD1_like_SDR_c"/>
    <property type="match status" value="1"/>
</dbReference>
<dbReference type="InterPro" id="IPR002347">
    <property type="entry name" value="SDR_fam"/>
</dbReference>
<dbReference type="Proteomes" id="UP000264820">
    <property type="component" value="Unplaced"/>
</dbReference>
<organism evidence="6 7">
    <name type="scientific">Hippocampus comes</name>
    <name type="common">Tiger tail seahorse</name>
    <dbReference type="NCBI Taxonomy" id="109280"/>
    <lineage>
        <taxon>Eukaryota</taxon>
        <taxon>Metazoa</taxon>
        <taxon>Chordata</taxon>
        <taxon>Craniata</taxon>
        <taxon>Vertebrata</taxon>
        <taxon>Euteleostomi</taxon>
        <taxon>Actinopterygii</taxon>
        <taxon>Neopterygii</taxon>
        <taxon>Teleostei</taxon>
        <taxon>Neoteleostei</taxon>
        <taxon>Acanthomorphata</taxon>
        <taxon>Syngnathiaria</taxon>
        <taxon>Syngnathiformes</taxon>
        <taxon>Syngnathoidei</taxon>
        <taxon>Syngnathidae</taxon>
        <taxon>Hippocampus</taxon>
    </lineage>
</organism>
<evidence type="ECO:0000256" key="4">
    <source>
        <dbReference type="ARBA" id="ARBA00023002"/>
    </source>
</evidence>
<dbReference type="InterPro" id="IPR051019">
    <property type="entry name" value="VLCFA-Steroid_DH"/>
</dbReference>
<dbReference type="FunFam" id="3.40.50.720:FF:000137">
    <property type="entry name" value="Hydroxysteroid (17-beta) dehydrogenase 3"/>
    <property type="match status" value="1"/>
</dbReference>
<evidence type="ECO:0000313" key="7">
    <source>
        <dbReference type="Proteomes" id="UP000264820"/>
    </source>
</evidence>
<dbReference type="Pfam" id="PF00106">
    <property type="entry name" value="adh_short"/>
    <property type="match status" value="1"/>
</dbReference>
<dbReference type="PANTHER" id="PTHR43899:SF10">
    <property type="entry name" value="20BETA-HYDROXYSTEROID DEHYDROGENASE TYPE 2"/>
    <property type="match status" value="1"/>
</dbReference>
<dbReference type="PRINTS" id="PR00081">
    <property type="entry name" value="GDHRDH"/>
</dbReference>
<dbReference type="CTD" id="368367"/>
<dbReference type="AlphaFoldDB" id="A0A3Q2XH59"/>
<protein>
    <submittedName>
        <fullName evidence="6">Hydroxysteroid (20-beta) dehydrogenase 2</fullName>
    </submittedName>
</protein>
<dbReference type="GO" id="GO:0047044">
    <property type="term" value="F:androstan-3-alpha,17-beta-diol dehydrogenase (NAD+) activity"/>
    <property type="evidence" value="ECO:0007669"/>
    <property type="project" value="Ensembl"/>
</dbReference>
<dbReference type="OrthoDB" id="5545019at2759"/>
<dbReference type="PROSITE" id="PS00061">
    <property type="entry name" value="ADH_SHORT"/>
    <property type="match status" value="1"/>
</dbReference>
<dbReference type="GeneTree" id="ENSGT00940000163913"/>
<dbReference type="SUPFAM" id="SSF51735">
    <property type="entry name" value="NAD(P)-binding Rossmann-fold domains"/>
    <property type="match status" value="1"/>
</dbReference>
<keyword evidence="7" id="KW-1185">Reference proteome</keyword>
<dbReference type="STRING" id="109280.ENSHCOP00000003718"/>
<reference evidence="6" key="1">
    <citation type="submission" date="2025-08" db="UniProtKB">
        <authorList>
            <consortium name="Ensembl"/>
        </authorList>
    </citation>
    <scope>IDENTIFICATION</scope>
</reference>
<evidence type="ECO:0000256" key="1">
    <source>
        <dbReference type="ARBA" id="ARBA00004240"/>
    </source>
</evidence>
<keyword evidence="4" id="KW-0560">Oxidoreductase</keyword>
<dbReference type="GO" id="GO:0005783">
    <property type="term" value="C:endoplasmic reticulum"/>
    <property type="evidence" value="ECO:0007669"/>
    <property type="project" value="UniProtKB-SubCell"/>
</dbReference>